<dbReference type="SUPFAM" id="SSF54001">
    <property type="entry name" value="Cysteine proteinases"/>
    <property type="match status" value="1"/>
</dbReference>
<accession>A0AAW6TSB9</accession>
<dbReference type="InterPro" id="IPR038765">
    <property type="entry name" value="Papain-like_cys_pep_sf"/>
</dbReference>
<evidence type="ECO:0000313" key="3">
    <source>
        <dbReference type="Proteomes" id="UP001228643"/>
    </source>
</evidence>
<reference evidence="2 3" key="1">
    <citation type="submission" date="2023-04" db="EMBL/GenBank/DDBJ databases">
        <title>Two novel species of Flavobacterium.</title>
        <authorList>
            <person name="Liu Q."/>
            <person name="Xin Y.-H."/>
        </authorList>
    </citation>
    <scope>NUCLEOTIDE SEQUENCE [LARGE SCALE GENOMIC DNA]</scope>
    <source>
        <strain evidence="2 3">LB2P87</strain>
    </source>
</reference>
<protein>
    <submittedName>
        <fullName evidence="2">Transglutaminase family protein</fullName>
    </submittedName>
</protein>
<sequence>MKFKVFSELSYEVFSPTTFIFNIQAAKSACQTIISELLIVTPAIKFEEFTLKNSGTRFVKMEVGKGVFFTLIYEAEVEVSYTVYDEKVLLQSIPIINLDHEVLPYISPSRHCESDKLLEFATKEFGYLPNEYAKAKAIKESIFNTVEYKTSVTNSSTSACDTLLDRVGVCKDFAHLGIALCRALDIPARYFTGYAYNLNPPDFHACFEAYIGGRWLFFDPTKLAVANGLVKIANGKDASEVAVASYFGDVNCTFMKIECQPITADFTPFNSENDRIEAISYE</sequence>
<dbReference type="PANTHER" id="PTHR33490:SF12">
    <property type="entry name" value="BLL5557 PROTEIN"/>
    <property type="match status" value="1"/>
</dbReference>
<dbReference type="InterPro" id="IPR048930">
    <property type="entry name" value="Bact_transglu_N_2"/>
</dbReference>
<dbReference type="Proteomes" id="UP001228643">
    <property type="component" value="Unassembled WGS sequence"/>
</dbReference>
<proteinExistence type="predicted"/>
<dbReference type="Pfam" id="PF21295">
    <property type="entry name" value="Bact_transglu_N_2"/>
    <property type="match status" value="1"/>
</dbReference>
<dbReference type="InterPro" id="IPR002931">
    <property type="entry name" value="Transglutaminase-like"/>
</dbReference>
<organism evidence="2 3">
    <name type="scientific">Flavobacterium yafengii</name>
    <dbReference type="NCBI Taxonomy" id="3041253"/>
    <lineage>
        <taxon>Bacteria</taxon>
        <taxon>Pseudomonadati</taxon>
        <taxon>Bacteroidota</taxon>
        <taxon>Flavobacteriia</taxon>
        <taxon>Flavobacteriales</taxon>
        <taxon>Flavobacteriaceae</taxon>
        <taxon>Flavobacterium</taxon>
    </lineage>
</organism>
<dbReference type="EMBL" id="JASCRY010000003">
    <property type="protein sequence ID" value="MDI5950528.1"/>
    <property type="molecule type" value="Genomic_DNA"/>
</dbReference>
<dbReference type="Pfam" id="PF01841">
    <property type="entry name" value="Transglut_core"/>
    <property type="match status" value="1"/>
</dbReference>
<dbReference type="RefSeq" id="WP_282717168.1">
    <property type="nucleotide sequence ID" value="NZ_JASCRY010000003.1"/>
</dbReference>
<dbReference type="SMART" id="SM00460">
    <property type="entry name" value="TGc"/>
    <property type="match status" value="1"/>
</dbReference>
<gene>
    <name evidence="2" type="ORF">QLS97_12795</name>
</gene>
<evidence type="ECO:0000259" key="1">
    <source>
        <dbReference type="SMART" id="SM00460"/>
    </source>
</evidence>
<name>A0AAW6TSB9_9FLAO</name>
<dbReference type="AlphaFoldDB" id="A0AAW6TSB9"/>
<comment type="caution">
    <text evidence="2">The sequence shown here is derived from an EMBL/GenBank/DDBJ whole genome shotgun (WGS) entry which is preliminary data.</text>
</comment>
<feature type="domain" description="Transglutaminase-like" evidence="1">
    <location>
        <begin position="162"/>
        <end position="222"/>
    </location>
</feature>
<dbReference type="Gene3D" id="2.60.40.2250">
    <property type="match status" value="1"/>
</dbReference>
<evidence type="ECO:0000313" key="2">
    <source>
        <dbReference type="EMBL" id="MDI5950528.1"/>
    </source>
</evidence>
<keyword evidence="3" id="KW-1185">Reference proteome</keyword>
<dbReference type="PANTHER" id="PTHR33490">
    <property type="entry name" value="BLR5614 PROTEIN-RELATED"/>
    <property type="match status" value="1"/>
</dbReference>
<dbReference type="Gene3D" id="3.10.620.30">
    <property type="match status" value="1"/>
</dbReference>